<gene>
    <name evidence="8" type="ORF">H7E68_01930</name>
</gene>
<dbReference type="AlphaFoldDB" id="A0A7X0VPN5"/>
<protein>
    <submittedName>
        <fullName evidence="8">GtrA family protein</fullName>
    </submittedName>
</protein>
<proteinExistence type="inferred from homology"/>
<dbReference type="PANTHER" id="PTHR38459">
    <property type="entry name" value="PROPHAGE BACTOPRENOL-LINKED GLUCOSE TRANSLOCASE HOMOLOG"/>
    <property type="match status" value="1"/>
</dbReference>
<dbReference type="EMBL" id="JACKWY010000001">
    <property type="protein sequence ID" value="MBB6713492.1"/>
    <property type="molecule type" value="Genomic_DNA"/>
</dbReference>
<evidence type="ECO:0000256" key="5">
    <source>
        <dbReference type="ARBA" id="ARBA00023136"/>
    </source>
</evidence>
<feature type="transmembrane region" description="Helical" evidence="6">
    <location>
        <begin position="14"/>
        <end position="34"/>
    </location>
</feature>
<dbReference type="PANTHER" id="PTHR38459:SF5">
    <property type="entry name" value="CELL WALL TEICHOIC ACID GLYCOSYLATION PROTEIN GTCA"/>
    <property type="match status" value="1"/>
</dbReference>
<evidence type="ECO:0000256" key="6">
    <source>
        <dbReference type="SAM" id="Phobius"/>
    </source>
</evidence>
<evidence type="ECO:0000256" key="2">
    <source>
        <dbReference type="ARBA" id="ARBA00009399"/>
    </source>
</evidence>
<sequence>MNTMNLYEKYEEKILYVIFGVGTTIVNIITYVGLTQIIGLLSVTANIIAWIISILFAYITNKIWVFKSNDYNVEHLKKEVITFVSARAASGGLDIFIMYIFVQILSMNDIVIKISSNILVVIINYFFSKLYVFKAKE</sequence>
<dbReference type="GO" id="GO:0000271">
    <property type="term" value="P:polysaccharide biosynthetic process"/>
    <property type="evidence" value="ECO:0007669"/>
    <property type="project" value="InterPro"/>
</dbReference>
<accession>A0A7X0VPN5</accession>
<evidence type="ECO:0000259" key="7">
    <source>
        <dbReference type="Pfam" id="PF04138"/>
    </source>
</evidence>
<evidence type="ECO:0000256" key="1">
    <source>
        <dbReference type="ARBA" id="ARBA00004141"/>
    </source>
</evidence>
<evidence type="ECO:0000313" key="8">
    <source>
        <dbReference type="EMBL" id="MBB6713492.1"/>
    </source>
</evidence>
<comment type="caution">
    <text evidence="8">The sequence shown here is derived from an EMBL/GenBank/DDBJ whole genome shotgun (WGS) entry which is preliminary data.</text>
</comment>
<keyword evidence="3 6" id="KW-0812">Transmembrane</keyword>
<feature type="transmembrane region" description="Helical" evidence="6">
    <location>
        <begin position="40"/>
        <end position="59"/>
    </location>
</feature>
<dbReference type="Pfam" id="PF04138">
    <property type="entry name" value="GtrA_DPMS_TM"/>
    <property type="match status" value="1"/>
</dbReference>
<reference evidence="8 9" key="1">
    <citation type="submission" date="2020-08" db="EMBL/GenBank/DDBJ databases">
        <title>Clostridia isolated from Swiss meat.</title>
        <authorList>
            <person name="Wambui J."/>
            <person name="Stevens M.J.A."/>
            <person name="Stephan R."/>
        </authorList>
    </citation>
    <scope>NUCLEOTIDE SEQUENCE [LARGE SCALE GENOMIC DNA]</scope>
    <source>
        <strain evidence="8 9">CM001</strain>
    </source>
</reference>
<organism evidence="8 9">
    <name type="scientific">Clostridium gasigenes</name>
    <dbReference type="NCBI Taxonomy" id="94869"/>
    <lineage>
        <taxon>Bacteria</taxon>
        <taxon>Bacillati</taxon>
        <taxon>Bacillota</taxon>
        <taxon>Clostridia</taxon>
        <taxon>Eubacteriales</taxon>
        <taxon>Clostridiaceae</taxon>
        <taxon>Clostridium</taxon>
    </lineage>
</organism>
<name>A0A7X0VPN5_9CLOT</name>
<dbReference type="Proteomes" id="UP000585258">
    <property type="component" value="Unassembled WGS sequence"/>
</dbReference>
<dbReference type="InterPro" id="IPR051401">
    <property type="entry name" value="GtrA_CellWall_Glycosyl"/>
</dbReference>
<keyword evidence="4 6" id="KW-1133">Transmembrane helix</keyword>
<feature type="domain" description="GtrA/DPMS transmembrane" evidence="7">
    <location>
        <begin position="16"/>
        <end position="133"/>
    </location>
</feature>
<feature type="transmembrane region" description="Helical" evidence="6">
    <location>
        <begin position="110"/>
        <end position="127"/>
    </location>
</feature>
<dbReference type="InterPro" id="IPR007267">
    <property type="entry name" value="GtrA_DPMS_TM"/>
</dbReference>
<comment type="similarity">
    <text evidence="2">Belongs to the GtrA family.</text>
</comment>
<evidence type="ECO:0000256" key="4">
    <source>
        <dbReference type="ARBA" id="ARBA00022989"/>
    </source>
</evidence>
<feature type="transmembrane region" description="Helical" evidence="6">
    <location>
        <begin position="80"/>
        <end position="104"/>
    </location>
</feature>
<evidence type="ECO:0000313" key="9">
    <source>
        <dbReference type="Proteomes" id="UP000585258"/>
    </source>
</evidence>
<keyword evidence="5 6" id="KW-0472">Membrane</keyword>
<comment type="subcellular location">
    <subcellularLocation>
        <location evidence="1">Membrane</location>
        <topology evidence="1">Multi-pass membrane protein</topology>
    </subcellularLocation>
</comment>
<evidence type="ECO:0000256" key="3">
    <source>
        <dbReference type="ARBA" id="ARBA00022692"/>
    </source>
</evidence>
<dbReference type="GO" id="GO:0005886">
    <property type="term" value="C:plasma membrane"/>
    <property type="evidence" value="ECO:0007669"/>
    <property type="project" value="TreeGrafter"/>
</dbReference>